<dbReference type="InterPro" id="IPR002629">
    <property type="entry name" value="Met_Synth_C/arc"/>
</dbReference>
<comment type="cofactor">
    <cofactor evidence="1">
        <name>Zn(2+)</name>
        <dbReference type="ChEBI" id="CHEBI:29105"/>
    </cofactor>
</comment>
<evidence type="ECO:0000256" key="7">
    <source>
        <dbReference type="ARBA" id="ARBA00022605"/>
    </source>
</evidence>
<dbReference type="GO" id="GO:0008705">
    <property type="term" value="F:methionine synthase activity"/>
    <property type="evidence" value="ECO:0007669"/>
    <property type="project" value="UniProtKB-ARBA"/>
</dbReference>
<keyword evidence="8" id="KW-0808">Transferase</keyword>
<keyword evidence="10" id="KW-0862">Zinc</keyword>
<dbReference type="EMBL" id="CM031833">
    <property type="protein sequence ID" value="KAG6696872.1"/>
    <property type="molecule type" value="Genomic_DNA"/>
</dbReference>
<evidence type="ECO:0000313" key="16">
    <source>
        <dbReference type="Proteomes" id="UP000811246"/>
    </source>
</evidence>
<organism evidence="15 16">
    <name type="scientific">Carya illinoinensis</name>
    <name type="common">Pecan</name>
    <dbReference type="NCBI Taxonomy" id="32201"/>
    <lineage>
        <taxon>Eukaryota</taxon>
        <taxon>Viridiplantae</taxon>
        <taxon>Streptophyta</taxon>
        <taxon>Embryophyta</taxon>
        <taxon>Tracheophyta</taxon>
        <taxon>Spermatophyta</taxon>
        <taxon>Magnoliopsida</taxon>
        <taxon>eudicotyledons</taxon>
        <taxon>Gunneridae</taxon>
        <taxon>Pentapetalae</taxon>
        <taxon>rosids</taxon>
        <taxon>fabids</taxon>
        <taxon>Fagales</taxon>
        <taxon>Juglandaceae</taxon>
        <taxon>Carya</taxon>
    </lineage>
</organism>
<dbReference type="NCBIfam" id="NF003556">
    <property type="entry name" value="PRK05222.1"/>
    <property type="match status" value="1"/>
</dbReference>
<dbReference type="GO" id="GO:0008270">
    <property type="term" value="F:zinc ion binding"/>
    <property type="evidence" value="ECO:0007669"/>
    <property type="project" value="InterPro"/>
</dbReference>
<evidence type="ECO:0000256" key="6">
    <source>
        <dbReference type="ARBA" id="ARBA00022603"/>
    </source>
</evidence>
<dbReference type="FunFam" id="3.20.20.210:FF:000002">
    <property type="entry name" value="5-methyltetrahydropteroyltriglutamate--homocysteine methyltransferase"/>
    <property type="match status" value="1"/>
</dbReference>
<dbReference type="InterPro" id="IPR006276">
    <property type="entry name" value="Cobalamin-indep_Met_synthase"/>
</dbReference>
<evidence type="ECO:0000313" key="15">
    <source>
        <dbReference type="EMBL" id="KAG6696872.1"/>
    </source>
</evidence>
<keyword evidence="6" id="KW-0489">Methyltransferase</keyword>
<dbReference type="PANTHER" id="PTHR30519">
    <property type="entry name" value="5-METHYLTETRAHYDROPTEROYLTRIGLUTAMATE--HOMOCYSTEINE METHYLTRANSFERASE"/>
    <property type="match status" value="1"/>
</dbReference>
<dbReference type="PIRSF" id="PIRSF000382">
    <property type="entry name" value="MeTrfase_B12_ind"/>
    <property type="match status" value="1"/>
</dbReference>
<dbReference type="GO" id="GO:0032259">
    <property type="term" value="P:methylation"/>
    <property type="evidence" value="ECO:0007669"/>
    <property type="project" value="UniProtKB-KW"/>
</dbReference>
<dbReference type="Pfam" id="PF08267">
    <property type="entry name" value="Meth_synt_1"/>
    <property type="match status" value="1"/>
</dbReference>
<evidence type="ECO:0000259" key="13">
    <source>
        <dbReference type="Pfam" id="PF01717"/>
    </source>
</evidence>
<protein>
    <recommendedName>
        <fullName evidence="5">5-methyltetrahydropteroyltriglutamate--homocysteine S-methyltransferase</fullName>
        <ecNumber evidence="5">2.1.1.14</ecNumber>
    </recommendedName>
</protein>
<dbReference type="NCBIfam" id="TIGR01371">
    <property type="entry name" value="met_syn_B12ind"/>
    <property type="match status" value="1"/>
</dbReference>
<dbReference type="EC" id="2.1.1.14" evidence="5"/>
<keyword evidence="7" id="KW-0028">Amino-acid biosynthesis</keyword>
<dbReference type="HAMAP" id="MF_00172">
    <property type="entry name" value="Meth_synth"/>
    <property type="match status" value="1"/>
</dbReference>
<evidence type="ECO:0000256" key="9">
    <source>
        <dbReference type="ARBA" id="ARBA00022723"/>
    </source>
</evidence>
<evidence type="ECO:0000256" key="3">
    <source>
        <dbReference type="ARBA" id="ARBA00004681"/>
    </source>
</evidence>
<evidence type="ECO:0000256" key="10">
    <source>
        <dbReference type="ARBA" id="ARBA00022833"/>
    </source>
</evidence>
<evidence type="ECO:0000256" key="12">
    <source>
        <dbReference type="ARBA" id="ARBA00048690"/>
    </source>
</evidence>
<comment type="catalytic activity">
    <reaction evidence="12">
        <text>5-methyltetrahydropteroyltri-L-glutamate + L-homocysteine = tetrahydropteroyltri-L-glutamate + L-methionine</text>
        <dbReference type="Rhea" id="RHEA:21196"/>
        <dbReference type="ChEBI" id="CHEBI:57844"/>
        <dbReference type="ChEBI" id="CHEBI:58140"/>
        <dbReference type="ChEBI" id="CHEBI:58199"/>
        <dbReference type="ChEBI" id="CHEBI:58207"/>
        <dbReference type="EC" id="2.1.1.14"/>
    </reaction>
</comment>
<keyword evidence="9" id="KW-0479">Metal-binding</keyword>
<evidence type="ECO:0000256" key="5">
    <source>
        <dbReference type="ARBA" id="ARBA00012034"/>
    </source>
</evidence>
<name>A0A922E7G1_CARIL</name>
<dbReference type="InterPro" id="IPR013215">
    <property type="entry name" value="Cbl-indep_Met_Synth_N"/>
</dbReference>
<evidence type="ECO:0000256" key="1">
    <source>
        <dbReference type="ARBA" id="ARBA00001947"/>
    </source>
</evidence>
<evidence type="ECO:0000256" key="8">
    <source>
        <dbReference type="ARBA" id="ARBA00022679"/>
    </source>
</evidence>
<dbReference type="CDD" id="cd03312">
    <property type="entry name" value="CIMS_N_terminal_like"/>
    <property type="match status" value="1"/>
</dbReference>
<comment type="pathway">
    <text evidence="3">Amino-acid biosynthesis; L-methionine biosynthesis via de novo pathway; L-methionine from L-homocysteine (MetE route): step 1/1.</text>
</comment>
<gene>
    <name evidence="15" type="ORF">I3842_09G170100</name>
</gene>
<sequence length="766" mass="84819">MASHIVGYPRMGPKRELKFALESFWDGKSSAEDLKKVAADLRSSIWKQMAGAGIKYIPSNTFSYYDQVLDTTAMLGAVPPRYGWNGGEIGFETYFSMARGNASVPAMEMTKWFDTNYHFIVPELGPDVKFSYASHKAVDEYKEAKALGVDTVPILIGPVSYLLLSKPAKGVEKTFPLLSLLGKILPIYKEVISELKGAGASWIQFDEPTLVMDLDSHKLKAFTDAYTELESSLSGLNVLVETYFADVPAEAYKALTSLKGVTGYGFDFVRGSNTLDLIKGKFPKGKYLFAGVVDGRNIWANDLAASLGTLKALEGIVGKEKLVVSTSTSLLHTAVDLVNETKLDEEIKSWLAFAAQKVLEVNALAKALSGHKDEVAFFSANAAALASRKSSPRVTNEDVQKAAAALKGSDHRRATNVSTRLDAQQKKLNLPILPTTTIGSFPQTIELRRVRREYKAKKISEDEYVKAIKEEINKVVKLQEELDIDVLVHGEPERNDMVEYFGEQLSGFAFTVNGWVQSYGSRCVKPPIIYGDVSRPNPMTVFWSSTAQSMTARPMKGMLTGPVTILNWSFVRNDQPRFETCYQIALAIKDEVEDLEKAGINVIQIDEAALREGLPLRKSEQAFYLDWAVHSFRITNCGVHDTTQIHTHMCYSNFNDIIHSIIDMDADVITIENSRSDEKLLSVFREGVKYGAGIGPGVYDIHSPRIPSTEEIADRINKMLAVLETNILWVNPDCGLKTRKYAEVKPALKNMVAAAKLLRTQLASAK</sequence>
<dbReference type="Proteomes" id="UP000811246">
    <property type="component" value="Chromosome 9"/>
</dbReference>
<proteinExistence type="inferred from homology"/>
<keyword evidence="11" id="KW-0486">Methionine biosynthesis</keyword>
<evidence type="ECO:0000256" key="2">
    <source>
        <dbReference type="ARBA" id="ARBA00002777"/>
    </source>
</evidence>
<comment type="function">
    <text evidence="2">Catalyzes the transfer of a methyl group from 5-methyltetrahydrofolate to homocysteine resulting in methionine formation.</text>
</comment>
<dbReference type="CDD" id="cd03311">
    <property type="entry name" value="CIMS_C_terminal_like"/>
    <property type="match status" value="1"/>
</dbReference>
<reference evidence="15" key="1">
    <citation type="submission" date="2021-01" db="EMBL/GenBank/DDBJ databases">
        <authorList>
            <person name="Lovell J.T."/>
            <person name="Bentley N."/>
            <person name="Bhattarai G."/>
            <person name="Jenkins J.W."/>
            <person name="Sreedasyam A."/>
            <person name="Alarcon Y."/>
            <person name="Bock C."/>
            <person name="Boston L."/>
            <person name="Carlson J."/>
            <person name="Cervantes K."/>
            <person name="Clermont K."/>
            <person name="Krom N."/>
            <person name="Kubenka K."/>
            <person name="Mamidi S."/>
            <person name="Mattison C."/>
            <person name="Monteros M."/>
            <person name="Pisani C."/>
            <person name="Plott C."/>
            <person name="Rajasekar S."/>
            <person name="Rhein H.S."/>
            <person name="Rohla C."/>
            <person name="Song M."/>
            <person name="Hilaire R.S."/>
            <person name="Shu S."/>
            <person name="Wells L."/>
            <person name="Wang X."/>
            <person name="Webber J."/>
            <person name="Heerema R.J."/>
            <person name="Klein P."/>
            <person name="Conner P."/>
            <person name="Grauke L."/>
            <person name="Grimwood J."/>
            <person name="Schmutz J."/>
            <person name="Randall J.J."/>
        </authorList>
    </citation>
    <scope>NUCLEOTIDE SEQUENCE</scope>
    <source>
        <tissue evidence="15">Leaf</tissue>
    </source>
</reference>
<comment type="similarity">
    <text evidence="4">Belongs to the vitamin-B12 independent methionine synthase family.</text>
</comment>
<feature type="domain" description="Cobalamin-independent methionine synthase MetE C-terminal/archaeal" evidence="13">
    <location>
        <begin position="433"/>
        <end position="756"/>
    </location>
</feature>
<comment type="caution">
    <text evidence="15">The sequence shown here is derived from an EMBL/GenBank/DDBJ whole genome shotgun (WGS) entry which is preliminary data.</text>
</comment>
<feature type="domain" description="Cobalamin-independent methionine synthase MetE N-terminal" evidence="14">
    <location>
        <begin position="3"/>
        <end position="315"/>
    </location>
</feature>
<evidence type="ECO:0000256" key="11">
    <source>
        <dbReference type="ARBA" id="ARBA00023167"/>
    </source>
</evidence>
<dbReference type="FunFam" id="3.20.20.210:FF:000003">
    <property type="entry name" value="5-methyltetrahydropteroyltriglutamate--homocysteine methyltransferase"/>
    <property type="match status" value="1"/>
</dbReference>
<evidence type="ECO:0000256" key="4">
    <source>
        <dbReference type="ARBA" id="ARBA00009553"/>
    </source>
</evidence>
<evidence type="ECO:0000259" key="14">
    <source>
        <dbReference type="Pfam" id="PF08267"/>
    </source>
</evidence>
<accession>A0A922E7G1</accession>
<dbReference type="AlphaFoldDB" id="A0A922E7G1"/>
<dbReference type="GO" id="GO:0003871">
    <property type="term" value="F:5-methyltetrahydropteroyltriglutamate-homocysteine S-methyltransferase activity"/>
    <property type="evidence" value="ECO:0007669"/>
    <property type="project" value="UniProtKB-EC"/>
</dbReference>
<dbReference type="Pfam" id="PF01717">
    <property type="entry name" value="Meth_synt_2"/>
    <property type="match status" value="1"/>
</dbReference>